<sequence length="551" mass="64467">MILELCRSRYYGHRHSEVLASVREHITEVVEHIEREMLSLFYDFLHKEPYYYWERDILNQTVSSLEALFNEYYSELHITEDILEHFLFGLNAYRQTAEVINDLRKINDNPEIKTRLYRIPTYISIVEGCLSNLYRVIALLLDQTTIKDYKTQNKLNPLCTILKNNNFELLVRDVNVDVRNAINHGGVVYKIVDGGPVIEFQYAKNREYQILHMPLYEFDGLIDKVFDVASAIILGLVTFFNNHNNLFEINLKEKLFIPFSLLALELSIPEARCRSISGLPNDKQLNVDMYIKNTDPGNINQMAIILSMLVYDRYNDYDQYMISFSNERLQSSWIRFTNTEVNRMLLDAKNFETVLKEAIDRGDYVVWPPSTEEVDLNEIKFFRFPNYKDVRYAINHIEDASIQDRKRLKGHLYIGEIDNREEIIEIIKESIAWVKKLKNVPSPTFHVKNGEMEADSVYLNVYRKDTRKNKATVLSNDNFVCKVDYNIDGETTLKHGGIGGGIWNQLSKEKLDNMLIAWNGSKYRKITNLKIGRNDLCPCGSQKKYKKCCLK</sequence>
<dbReference type="SUPFAM" id="SSF103642">
    <property type="entry name" value="Sec-C motif"/>
    <property type="match status" value="1"/>
</dbReference>
<dbReference type="InterPro" id="IPR004027">
    <property type="entry name" value="SEC_C_motif"/>
</dbReference>
<evidence type="ECO:0000313" key="2">
    <source>
        <dbReference type="Proteomes" id="UP000676456"/>
    </source>
</evidence>
<evidence type="ECO:0000313" key="1">
    <source>
        <dbReference type="EMBL" id="MBS4222401.1"/>
    </source>
</evidence>
<proteinExistence type="predicted"/>
<gene>
    <name evidence="1" type="ORF">KHA91_06455</name>
</gene>
<accession>A0A942UP02</accession>
<keyword evidence="2" id="KW-1185">Reference proteome</keyword>
<comment type="caution">
    <text evidence="1">The sequence shown here is derived from an EMBL/GenBank/DDBJ whole genome shotgun (WGS) entry which is preliminary data.</text>
</comment>
<dbReference type="AlphaFoldDB" id="A0A942UP02"/>
<dbReference type="Pfam" id="PF02810">
    <property type="entry name" value="SEC-C"/>
    <property type="match status" value="1"/>
</dbReference>
<dbReference type="EMBL" id="JAGYPN010000001">
    <property type="protein sequence ID" value="MBS4222401.1"/>
    <property type="molecule type" value="Genomic_DNA"/>
</dbReference>
<reference evidence="1 2" key="1">
    <citation type="submission" date="2021-05" db="EMBL/GenBank/DDBJ databases">
        <title>Novel Bacillus species.</title>
        <authorList>
            <person name="Liu G."/>
        </authorList>
    </citation>
    <scope>NUCLEOTIDE SEQUENCE [LARGE SCALE GENOMIC DNA]</scope>
    <source>
        <strain evidence="1 2">FJAT-49682</strain>
    </source>
</reference>
<name>A0A942UP02_9BACI</name>
<dbReference type="Gene3D" id="3.10.450.50">
    <property type="match status" value="1"/>
</dbReference>
<dbReference type="RefSeq" id="WP_213097354.1">
    <property type="nucleotide sequence ID" value="NZ_JAGYPN010000001.1"/>
</dbReference>
<protein>
    <submittedName>
        <fullName evidence="1">SEC-C domain-containing protein</fullName>
    </submittedName>
</protein>
<organism evidence="1 2">
    <name type="scientific">Lederbergia citrea</name>
    <dbReference type="NCBI Taxonomy" id="2833581"/>
    <lineage>
        <taxon>Bacteria</taxon>
        <taxon>Bacillati</taxon>
        <taxon>Bacillota</taxon>
        <taxon>Bacilli</taxon>
        <taxon>Bacillales</taxon>
        <taxon>Bacillaceae</taxon>
        <taxon>Lederbergia</taxon>
    </lineage>
</organism>
<dbReference type="Proteomes" id="UP000676456">
    <property type="component" value="Unassembled WGS sequence"/>
</dbReference>